<name>A0A9D2DTB7_9FIRM</name>
<evidence type="ECO:0000256" key="2">
    <source>
        <dbReference type="RuleBase" id="RU361185"/>
    </source>
</evidence>
<dbReference type="SUPFAM" id="SSF74650">
    <property type="entry name" value="Galactose mutarotase-like"/>
    <property type="match status" value="1"/>
</dbReference>
<dbReference type="Gene3D" id="2.60.40.1760">
    <property type="entry name" value="glycosyl hydrolase (family 31)"/>
    <property type="match status" value="1"/>
</dbReference>
<feature type="domain" description="Glycosyl hydrolase family 31 C-terminal" evidence="5">
    <location>
        <begin position="590"/>
        <end position="675"/>
    </location>
</feature>
<dbReference type="GO" id="GO:0030246">
    <property type="term" value="F:carbohydrate binding"/>
    <property type="evidence" value="ECO:0007669"/>
    <property type="project" value="InterPro"/>
</dbReference>
<evidence type="ECO:0000256" key="1">
    <source>
        <dbReference type="ARBA" id="ARBA00007806"/>
    </source>
</evidence>
<reference evidence="6" key="1">
    <citation type="journal article" date="2021" name="PeerJ">
        <title>Extensive microbial diversity within the chicken gut microbiome revealed by metagenomics and culture.</title>
        <authorList>
            <person name="Gilroy R."/>
            <person name="Ravi A."/>
            <person name="Getino M."/>
            <person name="Pursley I."/>
            <person name="Horton D.L."/>
            <person name="Alikhan N.F."/>
            <person name="Baker D."/>
            <person name="Gharbi K."/>
            <person name="Hall N."/>
            <person name="Watson M."/>
            <person name="Adriaenssens E.M."/>
            <person name="Foster-Nyarko E."/>
            <person name="Jarju S."/>
            <person name="Secka A."/>
            <person name="Antonio M."/>
            <person name="Oren A."/>
            <person name="Chaudhuri R.R."/>
            <person name="La Ragione R."/>
            <person name="Hildebrand F."/>
            <person name="Pallen M.J."/>
        </authorList>
    </citation>
    <scope>NUCLEOTIDE SEQUENCE</scope>
    <source>
        <strain evidence="6">14324</strain>
    </source>
</reference>
<sequence>MQVLQTQNEVKEIFGYFEQKGNALCYRYESERLIIEPWGENSLRVRSTKLAEMPKEDWALLTLENPGTPKITVKEDGGEIVNGKIRAEINLIGKITFYNQKNEVLLEEYLRNRNDMFGDTCSSLEIDAREFKPIIGGDYRLSMRFVSNPNEKIYGMGQYQQPYLDVKGADLELAHRNSQASVPFALSSLGYGFLWNNPAVGRVNFGKNITTWEAFSTKKLDYWITAGDTPAEIEEAYANATGKVPMMPDYAMGFWQCKLRYQTQEELLEVAREYKRRGLPISVIVVDFFHWPCQGEWKFDPTYWPDPDAMIAELKEMGIELMVSIWPTVDYRSENFKEMMGKGLLIRVESGYPISMDFQGNTLHYDATNPEAREYVWQKAKQNYYDKGVKVFWLDEAEPEYTVYDFENYRYHLGPNIQVGNIYPVMYAKTFFDGMKAEGQENIINLLRCAWAGSQRYGALVWSGDIKSSFPSMKNQVAAGLNMGLAGIPWWTTDIGGFFGANVNDPKFHELLIRWFEYGCFCPVMRLHGYRWPLQPQYGTTGGATCVSGAPNEVWSYTDQVYEILSYYLNLREKMRPYVTELMEAAHEKGTPVMRPLFYDFPEDKESWNVEDEYMFGPKVLVKPITDAGCTETEVYLPKGAEWTNAWTGEKFAGGQTVTVAAPIQQIPLFTKDGYDLGLK</sequence>
<evidence type="ECO:0000259" key="4">
    <source>
        <dbReference type="Pfam" id="PF13802"/>
    </source>
</evidence>
<dbReference type="PANTHER" id="PTHR43863:SF2">
    <property type="entry name" value="MALTASE-GLUCOAMYLASE"/>
    <property type="match status" value="1"/>
</dbReference>
<comment type="caution">
    <text evidence="6">The sequence shown here is derived from an EMBL/GenBank/DDBJ whole genome shotgun (WGS) entry which is preliminary data.</text>
</comment>
<comment type="similarity">
    <text evidence="1 2">Belongs to the glycosyl hydrolase 31 family.</text>
</comment>
<evidence type="ECO:0000313" key="7">
    <source>
        <dbReference type="Proteomes" id="UP000824041"/>
    </source>
</evidence>
<dbReference type="AlphaFoldDB" id="A0A9D2DTB7"/>
<proteinExistence type="inferred from homology"/>
<protein>
    <submittedName>
        <fullName evidence="6">Glycoside hydrolase family 31 protein</fullName>
    </submittedName>
</protein>
<feature type="domain" description="Glycoside hydrolase family 31 N-terminal" evidence="4">
    <location>
        <begin position="35"/>
        <end position="199"/>
    </location>
</feature>
<dbReference type="CDD" id="cd14752">
    <property type="entry name" value="GH31_N"/>
    <property type="match status" value="1"/>
</dbReference>
<dbReference type="InterPro" id="IPR011013">
    <property type="entry name" value="Gal_mutarotase_sf_dom"/>
</dbReference>
<dbReference type="EMBL" id="DXBU01000127">
    <property type="protein sequence ID" value="HIZ22971.1"/>
    <property type="molecule type" value="Genomic_DNA"/>
</dbReference>
<evidence type="ECO:0000313" key="6">
    <source>
        <dbReference type="EMBL" id="HIZ22971.1"/>
    </source>
</evidence>
<dbReference type="CDD" id="cd06591">
    <property type="entry name" value="GH31_xylosidase_XylS"/>
    <property type="match status" value="1"/>
</dbReference>
<dbReference type="Proteomes" id="UP000824041">
    <property type="component" value="Unassembled WGS sequence"/>
</dbReference>
<dbReference type="PANTHER" id="PTHR43863">
    <property type="entry name" value="HYDROLASE, PUTATIVE (AFU_ORTHOLOGUE AFUA_1G03140)-RELATED"/>
    <property type="match status" value="1"/>
</dbReference>
<dbReference type="InterPro" id="IPR048395">
    <property type="entry name" value="Glyco_hydro_31_C"/>
</dbReference>
<accession>A0A9D2DTB7</accession>
<dbReference type="GO" id="GO:0005975">
    <property type="term" value="P:carbohydrate metabolic process"/>
    <property type="evidence" value="ECO:0007669"/>
    <property type="project" value="InterPro"/>
</dbReference>
<dbReference type="Gene3D" id="2.60.40.1180">
    <property type="entry name" value="Golgi alpha-mannosidase II"/>
    <property type="match status" value="1"/>
</dbReference>
<dbReference type="Pfam" id="PF13802">
    <property type="entry name" value="Gal_mutarotas_2"/>
    <property type="match status" value="1"/>
</dbReference>
<organism evidence="6 7">
    <name type="scientific">Candidatus Blautia faecigallinarum</name>
    <dbReference type="NCBI Taxonomy" id="2838488"/>
    <lineage>
        <taxon>Bacteria</taxon>
        <taxon>Bacillati</taxon>
        <taxon>Bacillota</taxon>
        <taxon>Clostridia</taxon>
        <taxon>Lachnospirales</taxon>
        <taxon>Lachnospiraceae</taxon>
        <taxon>Blautia</taxon>
    </lineage>
</organism>
<dbReference type="InterPro" id="IPR013780">
    <property type="entry name" value="Glyco_hydro_b"/>
</dbReference>
<evidence type="ECO:0000259" key="5">
    <source>
        <dbReference type="Pfam" id="PF21365"/>
    </source>
</evidence>
<dbReference type="InterPro" id="IPR000322">
    <property type="entry name" value="Glyco_hydro_31_TIM"/>
</dbReference>
<evidence type="ECO:0000259" key="3">
    <source>
        <dbReference type="Pfam" id="PF01055"/>
    </source>
</evidence>
<dbReference type="InterPro" id="IPR025887">
    <property type="entry name" value="Glyco_hydro_31_N_dom"/>
</dbReference>
<keyword evidence="2 6" id="KW-0378">Hydrolase</keyword>
<reference evidence="6" key="2">
    <citation type="submission" date="2021-04" db="EMBL/GenBank/DDBJ databases">
        <authorList>
            <person name="Gilroy R."/>
        </authorList>
    </citation>
    <scope>NUCLEOTIDE SEQUENCE</scope>
    <source>
        <strain evidence="6">14324</strain>
    </source>
</reference>
<dbReference type="SUPFAM" id="SSF51011">
    <property type="entry name" value="Glycosyl hydrolase domain"/>
    <property type="match status" value="1"/>
</dbReference>
<dbReference type="Pfam" id="PF01055">
    <property type="entry name" value="Glyco_hydro_31_2nd"/>
    <property type="match status" value="1"/>
</dbReference>
<dbReference type="Pfam" id="PF21365">
    <property type="entry name" value="Glyco_hydro_31_3rd"/>
    <property type="match status" value="1"/>
</dbReference>
<gene>
    <name evidence="6" type="ORF">IAA21_09285</name>
</gene>
<dbReference type="Gene3D" id="3.20.20.80">
    <property type="entry name" value="Glycosidases"/>
    <property type="match status" value="1"/>
</dbReference>
<dbReference type="SUPFAM" id="SSF51445">
    <property type="entry name" value="(Trans)glycosidases"/>
    <property type="match status" value="1"/>
</dbReference>
<dbReference type="GO" id="GO:0004553">
    <property type="term" value="F:hydrolase activity, hydrolyzing O-glycosyl compounds"/>
    <property type="evidence" value="ECO:0007669"/>
    <property type="project" value="InterPro"/>
</dbReference>
<dbReference type="InterPro" id="IPR051816">
    <property type="entry name" value="Glycosyl_Hydrolase_31"/>
</dbReference>
<keyword evidence="2" id="KW-0326">Glycosidase</keyword>
<feature type="domain" description="Glycoside hydrolase family 31 TIM barrel" evidence="3">
    <location>
        <begin position="245"/>
        <end position="580"/>
    </location>
</feature>
<dbReference type="InterPro" id="IPR017853">
    <property type="entry name" value="GH"/>
</dbReference>